<dbReference type="SMART" id="SM00220">
    <property type="entry name" value="S_TKc"/>
    <property type="match status" value="1"/>
</dbReference>
<keyword evidence="2" id="KW-0723">Serine/threonine-protein kinase</keyword>
<dbReference type="InterPro" id="IPR007822">
    <property type="entry name" value="LANC-like"/>
</dbReference>
<dbReference type="GO" id="GO:0004674">
    <property type="term" value="F:protein serine/threonine kinase activity"/>
    <property type="evidence" value="ECO:0007669"/>
    <property type="project" value="UniProtKB-KW"/>
</dbReference>
<dbReference type="SMART" id="SM01260">
    <property type="entry name" value="LANC_like"/>
    <property type="match status" value="1"/>
</dbReference>
<dbReference type="InterPro" id="IPR000719">
    <property type="entry name" value="Prot_kinase_dom"/>
</dbReference>
<evidence type="ECO:0000313" key="2">
    <source>
        <dbReference type="EMBL" id="GIJ47866.1"/>
    </source>
</evidence>
<dbReference type="Gene3D" id="1.10.510.10">
    <property type="entry name" value="Transferase(Phosphotransferase) domain 1"/>
    <property type="match status" value="1"/>
</dbReference>
<keyword evidence="3" id="KW-1185">Reference proteome</keyword>
<evidence type="ECO:0000259" key="1">
    <source>
        <dbReference type="PROSITE" id="PS50011"/>
    </source>
</evidence>
<dbReference type="GO" id="GO:0005524">
    <property type="term" value="F:ATP binding"/>
    <property type="evidence" value="ECO:0007669"/>
    <property type="project" value="InterPro"/>
</dbReference>
<dbReference type="GO" id="GO:0031179">
    <property type="term" value="P:peptide modification"/>
    <property type="evidence" value="ECO:0007669"/>
    <property type="project" value="InterPro"/>
</dbReference>
<dbReference type="Pfam" id="PF00069">
    <property type="entry name" value="Pkinase"/>
    <property type="match status" value="1"/>
</dbReference>
<keyword evidence="2" id="KW-0418">Kinase</keyword>
<dbReference type="Gene3D" id="1.50.10.10">
    <property type="match status" value="1"/>
</dbReference>
<feature type="domain" description="Protein kinase" evidence="1">
    <location>
        <begin position="219"/>
        <end position="496"/>
    </location>
</feature>
<organism evidence="2 3">
    <name type="scientific">Virgisporangium aliadipatigenens</name>
    <dbReference type="NCBI Taxonomy" id="741659"/>
    <lineage>
        <taxon>Bacteria</taxon>
        <taxon>Bacillati</taxon>
        <taxon>Actinomycetota</taxon>
        <taxon>Actinomycetes</taxon>
        <taxon>Micromonosporales</taxon>
        <taxon>Micromonosporaceae</taxon>
        <taxon>Virgisporangium</taxon>
    </lineage>
</organism>
<dbReference type="InterPro" id="IPR012341">
    <property type="entry name" value="6hp_glycosidase-like_sf"/>
</dbReference>
<sequence length="852" mass="92860">MEQMFDYVAADREFYAPLEESGDDGGEVFRPGRVPEGWTGTASGVWTHWRREPSTVEHGWKVHVSAAPARVQAVLDLAAPVLFDAGVPFKHLANRHFYWWTHHKFAQRAQGGKFIAAYPADVETAAALMERLRVALDGEDGPYILSDRRFGDSRTVHYRYGAFRRRVAVRADGTRTLLVGDVEDVRGVRFRLPAGVTDPFRTPRPGAPAAARPAAMAGFSIDSSVRFTNAGGIYRGTELATGKRVFIKEARPHIGLREDGATATEQLRQEWRALTDLHARAPGIAPEPLAFFRAWDHEFVVMEHVEGQPLTRWTATHHPLLRTGSTPADFAAFYRRAANVIDAVERALERLHRAGYLFVDVSPVNVLVADDDSVRLVDFGAAHRLGDPFVRSGTPGYAPPRELVGDDLGVYDRFGLSRLAQHLLGPLHFVLGRSPAALYHLRHELAELAPVPAGLWRRSTEYRAEVEARLPDPAEVAADPERFLGELRDGVADALLAMAAPEHPSRIFPTIAQGYQTNTVCVAYGTAGVLHALHRAGRPLPDGVRERFRRDALDQADRMAPGLYVGTAGVAHVLATHGCLDEANDLLERASRHPLLDGCATLYGGVAGVALAHLALHRHTGDERHLDRAAALADGLPADAELGALLDPDDTTGLMHGRSGVAHLLAQLGGATGERRYTARAVRLLHHELDRATDPDAPGLLFPYSAVDRRAMPYLFVGTAGMLLAATRVLRLTGDERLTAAMPRLLAPLRLRYTWMPGLFQGLAGYGFALADHAMLTGSPRADAVRVATGLFKYAVPHPTGIRYLGDRLMRFSADLWSGSAGVLLALEHVLNPSADALFTVDAPARVLAVTA</sequence>
<dbReference type="SUPFAM" id="SSF56112">
    <property type="entry name" value="Protein kinase-like (PK-like)"/>
    <property type="match status" value="1"/>
</dbReference>
<comment type="caution">
    <text evidence="2">The sequence shown here is derived from an EMBL/GenBank/DDBJ whole genome shotgun (WGS) entry which is preliminary data.</text>
</comment>
<keyword evidence="2" id="KW-0808">Transferase</keyword>
<dbReference type="Pfam" id="PF25816">
    <property type="entry name" value="RamC_N"/>
    <property type="match status" value="1"/>
</dbReference>
<evidence type="ECO:0000313" key="3">
    <source>
        <dbReference type="Proteomes" id="UP000619260"/>
    </source>
</evidence>
<dbReference type="Proteomes" id="UP000619260">
    <property type="component" value="Unassembled WGS sequence"/>
</dbReference>
<dbReference type="InterPro" id="IPR057929">
    <property type="entry name" value="RamC_N"/>
</dbReference>
<dbReference type="InterPro" id="IPR011009">
    <property type="entry name" value="Kinase-like_dom_sf"/>
</dbReference>
<dbReference type="AlphaFoldDB" id="A0A8J3YMC5"/>
<dbReference type="GO" id="GO:0005975">
    <property type="term" value="P:carbohydrate metabolic process"/>
    <property type="evidence" value="ECO:0007669"/>
    <property type="project" value="InterPro"/>
</dbReference>
<dbReference type="PRINTS" id="PR01950">
    <property type="entry name" value="LANCSUPER"/>
</dbReference>
<dbReference type="PROSITE" id="PS50011">
    <property type="entry name" value="PROTEIN_KINASE_DOM"/>
    <property type="match status" value="1"/>
</dbReference>
<reference evidence="2" key="1">
    <citation type="submission" date="2021-01" db="EMBL/GenBank/DDBJ databases">
        <title>Whole genome shotgun sequence of Virgisporangium aliadipatigenens NBRC 105644.</title>
        <authorList>
            <person name="Komaki H."/>
            <person name="Tamura T."/>
        </authorList>
    </citation>
    <scope>NUCLEOTIDE SEQUENCE</scope>
    <source>
        <strain evidence="2">NBRC 105644</strain>
    </source>
</reference>
<protein>
    <submittedName>
        <fullName evidence="2">Serine/threonine protein kinase</fullName>
    </submittedName>
</protein>
<dbReference type="RefSeq" id="WP_203901371.1">
    <property type="nucleotide sequence ID" value="NZ_BOPF01000018.1"/>
</dbReference>
<gene>
    <name evidence="2" type="ORF">Val02_47520</name>
</gene>
<proteinExistence type="predicted"/>
<accession>A0A8J3YMC5</accession>
<dbReference type="InterPro" id="IPR058053">
    <property type="entry name" value="RamC_C"/>
</dbReference>
<dbReference type="CDD" id="cd04791">
    <property type="entry name" value="LanC_SerThrkinase"/>
    <property type="match status" value="1"/>
</dbReference>
<dbReference type="InterPro" id="IPR053524">
    <property type="entry name" value="Aerial_hyphae_peptide-synth"/>
</dbReference>
<dbReference type="Pfam" id="PF05147">
    <property type="entry name" value="LANC_like"/>
    <property type="match status" value="1"/>
</dbReference>
<name>A0A8J3YMC5_9ACTN</name>
<dbReference type="Gene3D" id="1.50.10.20">
    <property type="match status" value="1"/>
</dbReference>
<dbReference type="NCBIfam" id="NF038151">
    <property type="entry name" value="lanthi_synth_III"/>
    <property type="match status" value="1"/>
</dbReference>
<dbReference type="EMBL" id="BOPF01000018">
    <property type="protein sequence ID" value="GIJ47866.1"/>
    <property type="molecule type" value="Genomic_DNA"/>
</dbReference>
<dbReference type="SUPFAM" id="SSF158745">
    <property type="entry name" value="LanC-like"/>
    <property type="match status" value="1"/>
</dbReference>